<dbReference type="GO" id="GO:0005741">
    <property type="term" value="C:mitochondrial outer membrane"/>
    <property type="evidence" value="ECO:0007669"/>
    <property type="project" value="UniProtKB-SubCell"/>
</dbReference>
<evidence type="ECO:0000256" key="2">
    <source>
        <dbReference type="ARBA" id="ARBA00004305"/>
    </source>
</evidence>
<organism evidence="15 16">
    <name type="scientific">Mytilus coruscus</name>
    <name type="common">Sea mussel</name>
    <dbReference type="NCBI Taxonomy" id="42192"/>
    <lineage>
        <taxon>Eukaryota</taxon>
        <taxon>Metazoa</taxon>
        <taxon>Spiralia</taxon>
        <taxon>Lophotrochozoa</taxon>
        <taxon>Mollusca</taxon>
        <taxon>Bivalvia</taxon>
        <taxon>Autobranchia</taxon>
        <taxon>Pteriomorphia</taxon>
        <taxon>Mytilida</taxon>
        <taxon>Mytiloidea</taxon>
        <taxon>Mytilidae</taxon>
        <taxon>Mytilinae</taxon>
        <taxon>Mytilus</taxon>
    </lineage>
</organism>
<keyword evidence="16" id="KW-1185">Reference proteome</keyword>
<dbReference type="EMBL" id="CACVKT020000627">
    <property type="protein sequence ID" value="CAC5361568.1"/>
    <property type="molecule type" value="Genomic_DNA"/>
</dbReference>
<protein>
    <recommendedName>
        <fullName evidence="5">Mitochondria-eating protein</fullName>
    </recommendedName>
    <alternativeName>
        <fullName evidence="12">Spermatogenesis-associated protein 18</fullName>
    </alternativeName>
</protein>
<keyword evidence="8 13" id="KW-0175">Coiled coil</keyword>
<dbReference type="PANTHER" id="PTHR21771:SF0">
    <property type="entry name" value="MITOCHONDRIA-EATING PROTEIN"/>
    <property type="match status" value="1"/>
</dbReference>
<gene>
    <name evidence="15" type="ORF">MCOR_3661</name>
</gene>
<feature type="domain" description="Mitochondria-eating protein C-terminal" evidence="14">
    <location>
        <begin position="139"/>
        <end position="343"/>
    </location>
</feature>
<dbReference type="OrthoDB" id="6111806at2759"/>
<keyword evidence="9" id="KW-0446">Lipid-binding</keyword>
<evidence type="ECO:0000256" key="4">
    <source>
        <dbReference type="ARBA" id="ARBA00008233"/>
    </source>
</evidence>
<dbReference type="InterPro" id="IPR026169">
    <property type="entry name" value="MIEAP"/>
</dbReference>
<feature type="coiled-coil region" evidence="13">
    <location>
        <begin position="46"/>
        <end position="94"/>
    </location>
</feature>
<dbReference type="InterPro" id="IPR031981">
    <property type="entry name" value="MIEAP_C"/>
</dbReference>
<dbReference type="GO" id="GO:0005759">
    <property type="term" value="C:mitochondrial matrix"/>
    <property type="evidence" value="ECO:0007669"/>
    <property type="project" value="UniProtKB-SubCell"/>
</dbReference>
<dbReference type="GO" id="GO:0008289">
    <property type="term" value="F:lipid binding"/>
    <property type="evidence" value="ECO:0007669"/>
    <property type="project" value="UniProtKB-KW"/>
</dbReference>
<name>A0A6J8A4X7_MYTCO</name>
<dbReference type="Pfam" id="PF16026">
    <property type="entry name" value="MIEAP"/>
    <property type="match status" value="1"/>
</dbReference>
<keyword evidence="7" id="KW-1000">Mitochondrion outer membrane</keyword>
<evidence type="ECO:0000256" key="10">
    <source>
        <dbReference type="ARBA" id="ARBA00023128"/>
    </source>
</evidence>
<evidence type="ECO:0000256" key="13">
    <source>
        <dbReference type="SAM" id="Coils"/>
    </source>
</evidence>
<keyword evidence="10" id="KW-0496">Mitochondrion</keyword>
<comment type="similarity">
    <text evidence="4">Belongs to the MIEAP family.</text>
</comment>
<evidence type="ECO:0000256" key="9">
    <source>
        <dbReference type="ARBA" id="ARBA00023121"/>
    </source>
</evidence>
<evidence type="ECO:0000256" key="5">
    <source>
        <dbReference type="ARBA" id="ARBA00019863"/>
    </source>
</evidence>
<evidence type="ECO:0000256" key="1">
    <source>
        <dbReference type="ARBA" id="ARBA00004294"/>
    </source>
</evidence>
<keyword evidence="6" id="KW-0963">Cytoplasm</keyword>
<sequence length="346" mass="40119">MEYVKTSDTIISQLEEEIEVFKHASKQGLPGGHGKRQQDVISVEEQSELKNKLEDLDNILQSTNKENENLQHNVENAEYRIEELQASYDRLHKQHLIVKQNLDTSNRESEDLKTRLSQVAGAKLVAGNSCIADLGDKYRPTKIAEMFSELYDTEWTDAVDKLMSLKKDWSEDLAVRHLFIVLQVCYKTCSELAKRQLDSICKKLFLDIPSEQMTEQLDRHITEVKQIRDARKGLARDMSQFLIGEIFGYDQFKKECKKYKELDQELLFHIRNTEFTEKCVMICWLMVVQDPEMFIDDDMSPGERFNKDIYREYTQSGTKIAFSVWPALYLKKGGPLLSKGVVQVAN</sequence>
<evidence type="ECO:0000313" key="15">
    <source>
        <dbReference type="EMBL" id="CAC5361568.1"/>
    </source>
</evidence>
<evidence type="ECO:0000256" key="8">
    <source>
        <dbReference type="ARBA" id="ARBA00023054"/>
    </source>
</evidence>
<dbReference type="GO" id="GO:0035695">
    <property type="term" value="P:mitophagy by internal vacuole formation"/>
    <property type="evidence" value="ECO:0007669"/>
    <property type="project" value="TreeGrafter"/>
</dbReference>
<comment type="subcellular location">
    <subcellularLocation>
        <location evidence="3">Cytoplasm</location>
    </subcellularLocation>
    <subcellularLocation>
        <location evidence="2">Mitochondrion matrix</location>
    </subcellularLocation>
    <subcellularLocation>
        <location evidence="1">Mitochondrion outer membrane</location>
    </subcellularLocation>
</comment>
<evidence type="ECO:0000256" key="3">
    <source>
        <dbReference type="ARBA" id="ARBA00004496"/>
    </source>
</evidence>
<evidence type="ECO:0000259" key="14">
    <source>
        <dbReference type="Pfam" id="PF16026"/>
    </source>
</evidence>
<keyword evidence="11" id="KW-0472">Membrane</keyword>
<evidence type="ECO:0000256" key="6">
    <source>
        <dbReference type="ARBA" id="ARBA00022490"/>
    </source>
</evidence>
<proteinExistence type="inferred from homology"/>
<evidence type="ECO:0000256" key="11">
    <source>
        <dbReference type="ARBA" id="ARBA00023136"/>
    </source>
</evidence>
<dbReference type="AlphaFoldDB" id="A0A6J8A4X7"/>
<dbReference type="GO" id="GO:0035694">
    <property type="term" value="P:mitochondrial protein catabolic process"/>
    <property type="evidence" value="ECO:0007669"/>
    <property type="project" value="InterPro"/>
</dbReference>
<evidence type="ECO:0000313" key="16">
    <source>
        <dbReference type="Proteomes" id="UP000507470"/>
    </source>
</evidence>
<dbReference type="Proteomes" id="UP000507470">
    <property type="component" value="Unassembled WGS sequence"/>
</dbReference>
<reference evidence="15 16" key="1">
    <citation type="submission" date="2020-06" db="EMBL/GenBank/DDBJ databases">
        <authorList>
            <person name="Li R."/>
            <person name="Bekaert M."/>
        </authorList>
    </citation>
    <scope>NUCLEOTIDE SEQUENCE [LARGE SCALE GENOMIC DNA]</scope>
    <source>
        <strain evidence="16">wild</strain>
    </source>
</reference>
<evidence type="ECO:0000256" key="7">
    <source>
        <dbReference type="ARBA" id="ARBA00022787"/>
    </source>
</evidence>
<evidence type="ECO:0000256" key="12">
    <source>
        <dbReference type="ARBA" id="ARBA00032687"/>
    </source>
</evidence>
<dbReference type="PANTHER" id="PTHR21771">
    <property type="entry name" value="MITOCHONDRIA-EATING PROTEIN-RELATED"/>
    <property type="match status" value="1"/>
</dbReference>
<accession>A0A6J8A4X7</accession>